<evidence type="ECO:0000313" key="3">
    <source>
        <dbReference type="Proteomes" id="UP000770661"/>
    </source>
</evidence>
<dbReference type="InterPro" id="IPR011011">
    <property type="entry name" value="Znf_FYVE_PHD"/>
</dbReference>
<sequence length="327" mass="36334">MADVQRLLNQENRVITEPRQKVSNWSTRGDPPYPHNAPMGRAGCGATTSSAPKVQYADKSAVVFVRRNYEPTTIAGYEREVGVFAALGTIQQPVNYHTPVYRTAVPLYGRRTKLNSSHLSRSAASVERSCQLCPFYHKYHSSGVMVTSLLSGVVVRWPYKRADGKPAVNLKGETGDKWSSTRFLAVRLDRFGLMESEPLLNSRSTAAEEGTGYQGNTEWISIVIRTNKPGIHVGGMRGKGDTEKDIFNSKNTPSVCHSDKEPHVEGDCMIACDACQTWYHRDCEGISSHPWRNLQDYDTTYTCKQLSVLVISRCTAVAVLLQSAQKN</sequence>
<gene>
    <name evidence="2" type="ORF">GWK47_053624</name>
</gene>
<accession>A0A8J5C8Z9</accession>
<protein>
    <submittedName>
        <fullName evidence="2">Uncharacterized protein</fullName>
    </submittedName>
</protein>
<name>A0A8J5C8Z9_CHIOP</name>
<feature type="region of interest" description="Disordered" evidence="1">
    <location>
        <begin position="8"/>
        <end position="49"/>
    </location>
</feature>
<comment type="caution">
    <text evidence="2">The sequence shown here is derived from an EMBL/GenBank/DDBJ whole genome shotgun (WGS) entry which is preliminary data.</text>
</comment>
<dbReference type="InterPro" id="IPR013083">
    <property type="entry name" value="Znf_RING/FYVE/PHD"/>
</dbReference>
<dbReference type="Gene3D" id="3.30.40.10">
    <property type="entry name" value="Zinc/RING finger domain, C3HC4 (zinc finger)"/>
    <property type="match status" value="1"/>
</dbReference>
<evidence type="ECO:0000256" key="1">
    <source>
        <dbReference type="SAM" id="MobiDB-lite"/>
    </source>
</evidence>
<dbReference type="AlphaFoldDB" id="A0A8J5C8Z9"/>
<dbReference type="Proteomes" id="UP000770661">
    <property type="component" value="Unassembled WGS sequence"/>
</dbReference>
<organism evidence="2 3">
    <name type="scientific">Chionoecetes opilio</name>
    <name type="common">Atlantic snow crab</name>
    <name type="synonym">Cancer opilio</name>
    <dbReference type="NCBI Taxonomy" id="41210"/>
    <lineage>
        <taxon>Eukaryota</taxon>
        <taxon>Metazoa</taxon>
        <taxon>Ecdysozoa</taxon>
        <taxon>Arthropoda</taxon>
        <taxon>Crustacea</taxon>
        <taxon>Multicrustacea</taxon>
        <taxon>Malacostraca</taxon>
        <taxon>Eumalacostraca</taxon>
        <taxon>Eucarida</taxon>
        <taxon>Decapoda</taxon>
        <taxon>Pleocyemata</taxon>
        <taxon>Brachyura</taxon>
        <taxon>Eubrachyura</taxon>
        <taxon>Majoidea</taxon>
        <taxon>Majidae</taxon>
        <taxon>Chionoecetes</taxon>
    </lineage>
</organism>
<evidence type="ECO:0000313" key="2">
    <source>
        <dbReference type="EMBL" id="KAG0717843.1"/>
    </source>
</evidence>
<dbReference type="SUPFAM" id="SSF57903">
    <property type="entry name" value="FYVE/PHD zinc finger"/>
    <property type="match status" value="1"/>
</dbReference>
<reference evidence="2" key="1">
    <citation type="submission" date="2020-07" db="EMBL/GenBank/DDBJ databases">
        <title>The High-quality genome of the commercially important snow crab, Chionoecetes opilio.</title>
        <authorList>
            <person name="Jeong J.-H."/>
            <person name="Ryu S."/>
        </authorList>
    </citation>
    <scope>NUCLEOTIDE SEQUENCE</scope>
    <source>
        <strain evidence="2">MADBK_172401_WGS</strain>
        <tissue evidence="2">Digestive gland</tissue>
    </source>
</reference>
<proteinExistence type="predicted"/>
<dbReference type="EMBL" id="JACEEZ010017006">
    <property type="protein sequence ID" value="KAG0717843.1"/>
    <property type="molecule type" value="Genomic_DNA"/>
</dbReference>
<dbReference type="OrthoDB" id="419183at2759"/>
<keyword evidence="3" id="KW-1185">Reference proteome</keyword>